<accession>A0A816D026</accession>
<dbReference type="EMBL" id="CAJNOK010014840">
    <property type="protein sequence ID" value="CAF1212996.1"/>
    <property type="molecule type" value="Genomic_DNA"/>
</dbReference>
<organism evidence="2 5">
    <name type="scientific">Didymodactylos carnosus</name>
    <dbReference type="NCBI Taxonomy" id="1234261"/>
    <lineage>
        <taxon>Eukaryota</taxon>
        <taxon>Metazoa</taxon>
        <taxon>Spiralia</taxon>
        <taxon>Gnathifera</taxon>
        <taxon>Rotifera</taxon>
        <taxon>Eurotatoria</taxon>
        <taxon>Bdelloidea</taxon>
        <taxon>Philodinida</taxon>
        <taxon>Philodinidae</taxon>
        <taxon>Didymodactylos</taxon>
    </lineage>
</organism>
<evidence type="ECO:0000313" key="1">
    <source>
        <dbReference type="EMBL" id="CAF1212996.1"/>
    </source>
</evidence>
<keyword evidence="5" id="KW-1185">Reference proteome</keyword>
<dbReference type="EMBL" id="CAJOBC010110481">
    <property type="protein sequence ID" value="CAF4524798.1"/>
    <property type="molecule type" value="Genomic_DNA"/>
</dbReference>
<reference evidence="2" key="1">
    <citation type="submission" date="2021-02" db="EMBL/GenBank/DDBJ databases">
        <authorList>
            <person name="Nowell W R."/>
        </authorList>
    </citation>
    <scope>NUCLEOTIDE SEQUENCE</scope>
</reference>
<dbReference type="Proteomes" id="UP000682733">
    <property type="component" value="Unassembled WGS sequence"/>
</dbReference>
<dbReference type="AlphaFoldDB" id="A0A816D026"/>
<comment type="caution">
    <text evidence="2">The sequence shown here is derived from an EMBL/GenBank/DDBJ whole genome shotgun (WGS) entry which is preliminary data.</text>
</comment>
<dbReference type="Proteomes" id="UP000677228">
    <property type="component" value="Unassembled WGS sequence"/>
</dbReference>
<dbReference type="EMBL" id="CAJOBA010036373">
    <property type="protein sequence ID" value="CAF4021820.1"/>
    <property type="molecule type" value="Genomic_DNA"/>
</dbReference>
<protein>
    <submittedName>
        <fullName evidence="2">Uncharacterized protein</fullName>
    </submittedName>
</protein>
<dbReference type="Proteomes" id="UP000681722">
    <property type="component" value="Unassembled WGS sequence"/>
</dbReference>
<gene>
    <name evidence="2" type="ORF">GPM918_LOCUS44195</name>
    <name evidence="1" type="ORF">OVA965_LOCUS24548</name>
    <name evidence="4" type="ORF">SRO942_LOCUS45940</name>
    <name evidence="3" type="ORF">TMI583_LOCUS25266</name>
</gene>
<sequence length="132" mass="15101">MSDLRSLTGFSFGDVETYIKLKLDKICGGATASHMKNFMVHQKSFALHSEEGHIFRIVIKCEHNQFCANNSSIQTYSFQLIDDSDYFEGDYASHSDIFRKQDKNGGENVDKDNDDKLFYPTRSSKILLSEIQ</sequence>
<name>A0A816D026_9BILA</name>
<evidence type="ECO:0000313" key="5">
    <source>
        <dbReference type="Proteomes" id="UP000663829"/>
    </source>
</evidence>
<dbReference type="EMBL" id="CAJNOQ010042823">
    <property type="protein sequence ID" value="CAF1628316.1"/>
    <property type="molecule type" value="Genomic_DNA"/>
</dbReference>
<evidence type="ECO:0000313" key="4">
    <source>
        <dbReference type="EMBL" id="CAF4524798.1"/>
    </source>
</evidence>
<dbReference type="Proteomes" id="UP000663829">
    <property type="component" value="Unassembled WGS sequence"/>
</dbReference>
<evidence type="ECO:0000313" key="3">
    <source>
        <dbReference type="EMBL" id="CAF4021820.1"/>
    </source>
</evidence>
<evidence type="ECO:0000313" key="2">
    <source>
        <dbReference type="EMBL" id="CAF1628316.1"/>
    </source>
</evidence>
<proteinExistence type="predicted"/>